<protein>
    <recommendedName>
        <fullName evidence="6">Glycoside hydrolase family 5 domain-containing protein</fullName>
    </recommendedName>
</protein>
<dbReference type="GO" id="GO:0005576">
    <property type="term" value="C:extracellular region"/>
    <property type="evidence" value="ECO:0007669"/>
    <property type="project" value="TreeGrafter"/>
</dbReference>
<keyword evidence="5" id="KW-0732">Signal</keyword>
<organism evidence="7 8">
    <name type="scientific">Cyclocybe aegerita</name>
    <name type="common">Black poplar mushroom</name>
    <name type="synonym">Agrocybe aegerita</name>
    <dbReference type="NCBI Taxonomy" id="1973307"/>
    <lineage>
        <taxon>Eukaryota</taxon>
        <taxon>Fungi</taxon>
        <taxon>Dikarya</taxon>
        <taxon>Basidiomycota</taxon>
        <taxon>Agaricomycotina</taxon>
        <taxon>Agaricomycetes</taxon>
        <taxon>Agaricomycetidae</taxon>
        <taxon>Agaricales</taxon>
        <taxon>Agaricineae</taxon>
        <taxon>Bolbitiaceae</taxon>
        <taxon>Cyclocybe</taxon>
    </lineage>
</organism>
<evidence type="ECO:0000256" key="4">
    <source>
        <dbReference type="RuleBase" id="RU361153"/>
    </source>
</evidence>
<evidence type="ECO:0000259" key="6">
    <source>
        <dbReference type="Pfam" id="PF00150"/>
    </source>
</evidence>
<accession>A0A8S0WSY0</accession>
<keyword evidence="2 4" id="KW-0378">Hydrolase</keyword>
<dbReference type="PANTHER" id="PTHR31297:SF42">
    <property type="entry name" value="GLYCOSIDE HYDROLASE FAMILY 5 DOMAIN-CONTAINING PROTEIN"/>
    <property type="match status" value="1"/>
</dbReference>
<keyword evidence="8" id="KW-1185">Reference proteome</keyword>
<dbReference type="InterPro" id="IPR001547">
    <property type="entry name" value="Glyco_hydro_5"/>
</dbReference>
<feature type="chain" id="PRO_5035913328" description="Glycoside hydrolase family 5 domain-containing protein" evidence="5">
    <location>
        <begin position="24"/>
        <end position="423"/>
    </location>
</feature>
<dbReference type="EMBL" id="CACVBS010000046">
    <property type="protein sequence ID" value="CAA7264786.1"/>
    <property type="molecule type" value="Genomic_DNA"/>
</dbReference>
<dbReference type="PANTHER" id="PTHR31297">
    <property type="entry name" value="GLUCAN ENDO-1,6-BETA-GLUCOSIDASE B"/>
    <property type="match status" value="1"/>
</dbReference>
<dbReference type="GO" id="GO:0009251">
    <property type="term" value="P:glucan catabolic process"/>
    <property type="evidence" value="ECO:0007669"/>
    <property type="project" value="TreeGrafter"/>
</dbReference>
<dbReference type="Pfam" id="PF00150">
    <property type="entry name" value="Cellulase"/>
    <property type="match status" value="1"/>
</dbReference>
<dbReference type="InterPro" id="IPR050386">
    <property type="entry name" value="Glycosyl_hydrolase_5"/>
</dbReference>
<comment type="caution">
    <text evidence="7">The sequence shown here is derived from an EMBL/GenBank/DDBJ whole genome shotgun (WGS) entry which is preliminary data.</text>
</comment>
<evidence type="ECO:0000256" key="5">
    <source>
        <dbReference type="SAM" id="SignalP"/>
    </source>
</evidence>
<proteinExistence type="inferred from homology"/>
<evidence type="ECO:0000313" key="7">
    <source>
        <dbReference type="EMBL" id="CAA7264786.1"/>
    </source>
</evidence>
<dbReference type="OrthoDB" id="62120at2759"/>
<comment type="similarity">
    <text evidence="1 4">Belongs to the glycosyl hydrolase 5 (cellulase A) family.</text>
</comment>
<keyword evidence="3 4" id="KW-0326">Glycosidase</keyword>
<sequence length="423" mass="46938">MKFPSHIMASAVCALSLAPSVLAVLTFGFPYGRTKVRGVSLGGWLVLESWITPSLFDATNDMRIIDEWTFSQYQSRSKATSALKKHWDSWITEADFKAIAAAGLNHVRIPIGYWAFDVSGGEPFVQGQLPYLTKAIGWAGKYGLKVIVDLHGAPGSQNGFDNSGQARPTPQWHTNSTNVKRTNAIVKRIASLYKDKSGTVSAITPLNEPAGYVGGTIMDVVKQFYYDSYGSIRWPYGTSRQGNTVVLLSDAFQATAYWRGYMPYPQWDGVIMDTHIYQVFTDWENHLTQEQHIAAACARASDMTSASLWQVVGEWSAASTDCTNSRSFFSRGSGSRYEGTYPGSTRVGSCAGLTGKASTFSTGYKTFLRRFWEAQVVTYEKAQGWIMWTWKAENADEWSYQAGLANGWIPKKATDLKYRNICG</sequence>
<dbReference type="AlphaFoldDB" id="A0A8S0WSY0"/>
<dbReference type="Gene3D" id="3.20.20.80">
    <property type="entry name" value="Glycosidases"/>
    <property type="match status" value="1"/>
</dbReference>
<evidence type="ECO:0000256" key="2">
    <source>
        <dbReference type="ARBA" id="ARBA00022801"/>
    </source>
</evidence>
<gene>
    <name evidence="7" type="ORF">AAE3_LOCUS7230</name>
</gene>
<dbReference type="GO" id="GO:0008422">
    <property type="term" value="F:beta-glucosidase activity"/>
    <property type="evidence" value="ECO:0007669"/>
    <property type="project" value="TreeGrafter"/>
</dbReference>
<reference evidence="7 8" key="1">
    <citation type="submission" date="2020-01" db="EMBL/GenBank/DDBJ databases">
        <authorList>
            <person name="Gupta K D."/>
        </authorList>
    </citation>
    <scope>NUCLEOTIDE SEQUENCE [LARGE SCALE GENOMIC DNA]</scope>
</reference>
<dbReference type="InterPro" id="IPR017853">
    <property type="entry name" value="GH"/>
</dbReference>
<dbReference type="GO" id="GO:0009986">
    <property type="term" value="C:cell surface"/>
    <property type="evidence" value="ECO:0007669"/>
    <property type="project" value="TreeGrafter"/>
</dbReference>
<dbReference type="SUPFAM" id="SSF51445">
    <property type="entry name" value="(Trans)glycosidases"/>
    <property type="match status" value="1"/>
</dbReference>
<evidence type="ECO:0000313" key="8">
    <source>
        <dbReference type="Proteomes" id="UP000467700"/>
    </source>
</evidence>
<evidence type="ECO:0000256" key="1">
    <source>
        <dbReference type="ARBA" id="ARBA00005641"/>
    </source>
</evidence>
<feature type="domain" description="Glycoside hydrolase family 5" evidence="6">
    <location>
        <begin position="82"/>
        <end position="321"/>
    </location>
</feature>
<evidence type="ECO:0000256" key="3">
    <source>
        <dbReference type="ARBA" id="ARBA00023295"/>
    </source>
</evidence>
<name>A0A8S0WSY0_CYCAE</name>
<feature type="signal peptide" evidence="5">
    <location>
        <begin position="1"/>
        <end position="23"/>
    </location>
</feature>
<dbReference type="Proteomes" id="UP000467700">
    <property type="component" value="Unassembled WGS sequence"/>
</dbReference>